<evidence type="ECO:0000259" key="2">
    <source>
        <dbReference type="Pfam" id="PF23073"/>
    </source>
</evidence>
<dbReference type="OrthoDB" id="6380161at2759"/>
<evidence type="ECO:0000259" key="1">
    <source>
        <dbReference type="Pfam" id="PF23070"/>
    </source>
</evidence>
<name>A0A2A2JV49_9BILA</name>
<dbReference type="Pfam" id="PF23070">
    <property type="entry name" value="DUF7043"/>
    <property type="match status" value="1"/>
</dbReference>
<reference evidence="3 4" key="1">
    <citation type="journal article" date="2017" name="Curr. Biol.">
        <title>Genome architecture and evolution of a unichromosomal asexual nematode.</title>
        <authorList>
            <person name="Fradin H."/>
            <person name="Zegar C."/>
            <person name="Gutwein M."/>
            <person name="Lucas J."/>
            <person name="Kovtun M."/>
            <person name="Corcoran D."/>
            <person name="Baugh L.R."/>
            <person name="Kiontke K."/>
            <person name="Gunsalus K."/>
            <person name="Fitch D.H."/>
            <person name="Piano F."/>
        </authorList>
    </citation>
    <scope>NUCLEOTIDE SEQUENCE [LARGE SCALE GENOMIC DNA]</scope>
    <source>
        <strain evidence="3">PF1309</strain>
    </source>
</reference>
<dbReference type="STRING" id="2018661.A0A2A2JV49"/>
<dbReference type="Proteomes" id="UP000218231">
    <property type="component" value="Unassembled WGS sequence"/>
</dbReference>
<evidence type="ECO:0000313" key="4">
    <source>
        <dbReference type="Proteomes" id="UP000218231"/>
    </source>
</evidence>
<accession>A0A2A2JV49</accession>
<keyword evidence="4" id="KW-1185">Reference proteome</keyword>
<sequence>MGRTICYRCVTPILLSRNVLHMAQQAEGVCHETEQAASMTCFDAMQVTLADGFLMFRSERRELSDCGFNGKFAVEYTLNNAKLSCEQSSGTTIINDNHKQHTLLIQFSNDSSCAHLTEKHAYENYVFKYESESRPFAPCHFADWLHGDYDSLTVGANRLVYHQSSGSGVSLASTPSNGSPVPIVSHCVHHYPDRIFVYSETKCGEPLGYHCLQFVPRSENLMEFRTTLPVESAATNNNDTRSYTCTASWKDNQYLFIYAMQQSDVRAHTCFISSYNNGKLFLASSGTHCARDFNFTQNAERTMVLEEESGCANQQVQLQIPKIIPPHLRRPKPVVKTFPMPTTESATTPMQLPTSPYARIQIAKKGSIGASEEGDEWEWKWTKLATSKESFFCMTISIIINYLWHL</sequence>
<organism evidence="3 4">
    <name type="scientific">Diploscapter pachys</name>
    <dbReference type="NCBI Taxonomy" id="2018661"/>
    <lineage>
        <taxon>Eukaryota</taxon>
        <taxon>Metazoa</taxon>
        <taxon>Ecdysozoa</taxon>
        <taxon>Nematoda</taxon>
        <taxon>Chromadorea</taxon>
        <taxon>Rhabditida</taxon>
        <taxon>Rhabditina</taxon>
        <taxon>Rhabditomorpha</taxon>
        <taxon>Rhabditoidea</taxon>
        <taxon>Rhabditidae</taxon>
        <taxon>Diploscapter</taxon>
    </lineage>
</organism>
<dbReference type="PANTHER" id="PTHR22255">
    <property type="entry name" value="LP06548P"/>
    <property type="match status" value="1"/>
</dbReference>
<feature type="domain" description="DUF7045" evidence="2">
    <location>
        <begin position="236"/>
        <end position="295"/>
    </location>
</feature>
<dbReference type="PANTHER" id="PTHR22255:SF4">
    <property type="entry name" value="CATION-INDEPENDENT MANNOSE-6-PHOSPHATE RECEPTOR"/>
    <property type="match status" value="1"/>
</dbReference>
<evidence type="ECO:0000313" key="3">
    <source>
        <dbReference type="EMBL" id="PAV65462.1"/>
    </source>
</evidence>
<comment type="caution">
    <text evidence="3">The sequence shown here is derived from an EMBL/GenBank/DDBJ whole genome shotgun (WGS) entry which is preliminary data.</text>
</comment>
<proteinExistence type="predicted"/>
<dbReference type="InterPro" id="IPR055471">
    <property type="entry name" value="DUF7043"/>
</dbReference>
<feature type="domain" description="DUF7043" evidence="1">
    <location>
        <begin position="136"/>
        <end position="233"/>
    </location>
</feature>
<dbReference type="AlphaFoldDB" id="A0A2A2JV49"/>
<dbReference type="Pfam" id="PF23073">
    <property type="entry name" value="DUF7045"/>
    <property type="match status" value="1"/>
</dbReference>
<dbReference type="InterPro" id="IPR055473">
    <property type="entry name" value="DUF7045"/>
</dbReference>
<gene>
    <name evidence="3" type="ORF">WR25_26922</name>
</gene>
<protein>
    <submittedName>
        <fullName evidence="3">Uncharacterized protein</fullName>
    </submittedName>
</protein>
<dbReference type="EMBL" id="LIAE01010207">
    <property type="protein sequence ID" value="PAV65462.1"/>
    <property type="molecule type" value="Genomic_DNA"/>
</dbReference>